<evidence type="ECO:0000256" key="6">
    <source>
        <dbReference type="ARBA" id="ARBA00047939"/>
    </source>
</evidence>
<dbReference type="PROSITE" id="PS51459">
    <property type="entry name" value="FIDO"/>
    <property type="match status" value="1"/>
</dbReference>
<dbReference type="GO" id="GO:0051302">
    <property type="term" value="P:regulation of cell division"/>
    <property type="evidence" value="ECO:0007669"/>
    <property type="project" value="TreeGrafter"/>
</dbReference>
<dbReference type="InterPro" id="IPR003812">
    <property type="entry name" value="Fido"/>
</dbReference>
<evidence type="ECO:0000313" key="10">
    <source>
        <dbReference type="Proteomes" id="UP000236434"/>
    </source>
</evidence>
<accession>A0A2K1P0M3</accession>
<organism evidence="9 10">
    <name type="scientific">Petrotoga olearia DSM 13574</name>
    <dbReference type="NCBI Taxonomy" id="1122955"/>
    <lineage>
        <taxon>Bacteria</taxon>
        <taxon>Thermotogati</taxon>
        <taxon>Thermotogota</taxon>
        <taxon>Thermotogae</taxon>
        <taxon>Petrotogales</taxon>
        <taxon>Petrotogaceae</taxon>
        <taxon>Petrotoga</taxon>
    </lineage>
</organism>
<dbReference type="Pfam" id="PF02661">
    <property type="entry name" value="Fic"/>
    <property type="match status" value="1"/>
</dbReference>
<evidence type="ECO:0000313" key="9">
    <source>
        <dbReference type="EMBL" id="PNR96322.1"/>
    </source>
</evidence>
<comment type="catalytic activity">
    <reaction evidence="6">
        <text>L-threonyl-[protein] + ATP = 3-O-(5'-adenylyl)-L-threonyl-[protein] + diphosphate</text>
        <dbReference type="Rhea" id="RHEA:54292"/>
        <dbReference type="Rhea" id="RHEA-COMP:11060"/>
        <dbReference type="Rhea" id="RHEA-COMP:13847"/>
        <dbReference type="ChEBI" id="CHEBI:30013"/>
        <dbReference type="ChEBI" id="CHEBI:30616"/>
        <dbReference type="ChEBI" id="CHEBI:33019"/>
        <dbReference type="ChEBI" id="CHEBI:138113"/>
        <dbReference type="EC" id="2.7.7.108"/>
    </reaction>
</comment>
<protein>
    <recommendedName>
        <fullName evidence="5">protein adenylyltransferase</fullName>
        <ecNumber evidence="5">2.7.7.108</ecNumber>
    </recommendedName>
</protein>
<feature type="domain" description="Fido" evidence="8">
    <location>
        <begin position="56"/>
        <end position="190"/>
    </location>
</feature>
<name>A0A2K1P0M3_9BACT</name>
<sequence>MKDYSVKDNYYCYENSFVLKNKFEIKDQKILDSVEKNITGAILLLLQSKNFDKEELDYDFFMWLHKYIFGDIYSWAGELRVVDLIKGNFKFAHYSYLDDQMVSYFERLKKDKYLIDHKNEKLIKHLTYYITELNIIHPFREGNGRVIREYFRILLKRKNLYIDYADKERYLEAMIESPYKTDKLEAFLIKNLKGIE</sequence>
<dbReference type="EMBL" id="AZRL01000012">
    <property type="protein sequence ID" value="PNR96322.1"/>
    <property type="molecule type" value="Genomic_DNA"/>
</dbReference>
<evidence type="ECO:0000256" key="3">
    <source>
        <dbReference type="ARBA" id="ARBA00022741"/>
    </source>
</evidence>
<comment type="catalytic activity">
    <reaction evidence="7">
        <text>L-tyrosyl-[protein] + ATP = O-(5'-adenylyl)-L-tyrosyl-[protein] + diphosphate</text>
        <dbReference type="Rhea" id="RHEA:54288"/>
        <dbReference type="Rhea" id="RHEA-COMP:10136"/>
        <dbReference type="Rhea" id="RHEA-COMP:13846"/>
        <dbReference type="ChEBI" id="CHEBI:30616"/>
        <dbReference type="ChEBI" id="CHEBI:33019"/>
        <dbReference type="ChEBI" id="CHEBI:46858"/>
        <dbReference type="ChEBI" id="CHEBI:83624"/>
        <dbReference type="EC" id="2.7.7.108"/>
    </reaction>
</comment>
<evidence type="ECO:0000259" key="8">
    <source>
        <dbReference type="PROSITE" id="PS51459"/>
    </source>
</evidence>
<evidence type="ECO:0000256" key="5">
    <source>
        <dbReference type="ARBA" id="ARBA00034531"/>
    </source>
</evidence>
<comment type="caution">
    <text evidence="9">The sequence shown here is derived from an EMBL/GenBank/DDBJ whole genome shotgun (WGS) entry which is preliminary data.</text>
</comment>
<evidence type="ECO:0000256" key="7">
    <source>
        <dbReference type="ARBA" id="ARBA00048696"/>
    </source>
</evidence>
<dbReference type="RefSeq" id="WP_103066772.1">
    <property type="nucleotide sequence ID" value="NZ_AZRL01000012.1"/>
</dbReference>
<dbReference type="PANTHER" id="PTHR39560:SF1">
    <property type="entry name" value="PROTEIN ADENYLYLTRANSFERASE FIC-RELATED"/>
    <property type="match status" value="1"/>
</dbReference>
<keyword evidence="3" id="KW-0547">Nucleotide-binding</keyword>
<evidence type="ECO:0000256" key="2">
    <source>
        <dbReference type="ARBA" id="ARBA00022695"/>
    </source>
</evidence>
<dbReference type="AlphaFoldDB" id="A0A2K1P0M3"/>
<evidence type="ECO:0000256" key="1">
    <source>
        <dbReference type="ARBA" id="ARBA00022679"/>
    </source>
</evidence>
<keyword evidence="1" id="KW-0808">Transferase</keyword>
<dbReference type="SUPFAM" id="SSF140931">
    <property type="entry name" value="Fic-like"/>
    <property type="match status" value="1"/>
</dbReference>
<dbReference type="GO" id="GO:0070733">
    <property type="term" value="F:AMPylase activity"/>
    <property type="evidence" value="ECO:0007669"/>
    <property type="project" value="UniProtKB-EC"/>
</dbReference>
<reference evidence="9 10" key="1">
    <citation type="submission" date="2013-12" db="EMBL/GenBank/DDBJ databases">
        <title>Comparative genomics of Petrotoga isolates.</title>
        <authorList>
            <person name="Nesbo C.L."/>
            <person name="Charchuk R."/>
            <person name="Chow K."/>
        </authorList>
    </citation>
    <scope>NUCLEOTIDE SEQUENCE [LARGE SCALE GENOMIC DNA]</scope>
    <source>
        <strain evidence="9 10">DSM 13574</strain>
    </source>
</reference>
<gene>
    <name evidence="9" type="ORF">X929_04155</name>
</gene>
<dbReference type="PANTHER" id="PTHR39560">
    <property type="entry name" value="PROTEIN ADENYLYLTRANSFERASE FIC-RELATED"/>
    <property type="match status" value="1"/>
</dbReference>
<proteinExistence type="predicted"/>
<keyword evidence="2" id="KW-0548">Nucleotidyltransferase</keyword>
<keyword evidence="4" id="KW-0067">ATP-binding</keyword>
<evidence type="ECO:0000256" key="4">
    <source>
        <dbReference type="ARBA" id="ARBA00022840"/>
    </source>
</evidence>
<dbReference type="InterPro" id="IPR036597">
    <property type="entry name" value="Fido-like_dom_sf"/>
</dbReference>
<dbReference type="Proteomes" id="UP000236434">
    <property type="component" value="Unassembled WGS sequence"/>
</dbReference>
<dbReference type="EC" id="2.7.7.108" evidence="5"/>
<dbReference type="Gene3D" id="1.10.3290.10">
    <property type="entry name" value="Fido-like domain"/>
    <property type="match status" value="1"/>
</dbReference>
<dbReference type="GO" id="GO:0005524">
    <property type="term" value="F:ATP binding"/>
    <property type="evidence" value="ECO:0007669"/>
    <property type="project" value="UniProtKB-KW"/>
</dbReference>
<dbReference type="OrthoDB" id="9813719at2"/>